<evidence type="ECO:0000313" key="3">
    <source>
        <dbReference type="EMBL" id="RPF28499.1"/>
    </source>
</evidence>
<organism evidence="3 4">
    <name type="scientific">Georgenia muralis</name>
    <dbReference type="NCBI Taxonomy" id="154117"/>
    <lineage>
        <taxon>Bacteria</taxon>
        <taxon>Bacillati</taxon>
        <taxon>Actinomycetota</taxon>
        <taxon>Actinomycetes</taxon>
        <taxon>Micrococcales</taxon>
        <taxon>Bogoriellaceae</taxon>
        <taxon>Georgenia</taxon>
    </lineage>
</organism>
<feature type="region of interest" description="Disordered" evidence="2">
    <location>
        <begin position="1"/>
        <end position="295"/>
    </location>
</feature>
<dbReference type="InterPro" id="IPR007139">
    <property type="entry name" value="DUF349"/>
</dbReference>
<sequence>MTEQPGTSENEDSASTAQDQVATGEHRGAAGSPAGAAEKPPVESAAVPPGGAGDKPPVESAAMPPVEAAEKPPVESAAMPPVVSDTSGSTASVDDASTGDALVAEPVVEAESVVEVESVAEAEPGAEPAAEPAAVTEPVAEAEPAAEPVAEAEPAAEAEPVAEAEPAGEPAAVTEPVAEAEPAAESVVEAEPPAEAEPVAEAEPAGEPAAVTEPVAEAEPAAEAEPVAAAEPVAEAEPAAEPEPVAEAEPAAEPEPAAAPSPRPVPRPAPRPLPRKAAPSVAAATPPAPPVDAHDAAEAAAWGRVAEDGTVYVREAAGERVVGQYTGADTEEALGFYVRRFLDLQAQVALFEARLPQLAPKEIDQTLQTLTEALAEPAAVGDVDALRARLDKLREIGEERRREAAAEREAARAVAVAERTAIVEKAEAIAEQDPSRTQWKQSGERLRELLDQWKTAQRSGPRLDRPTEDKLWKRFSHARTAFDRHRRQYFSELDSAQSTVKAAKEKLIARAEEMSSSTDWGRTAAAYRQLMDEWKEAGRASRKDDDALWARFRAAQQRFFDARSAQNAEVDAEYGDNLKVKLAILEEAEALVPVTDLKAAKAALRPLQDRWEAAGKVPRADVQRVEGRMRAVEQAVRDAEQAVWKQSNPETRARAEGAAAQLESAIGQLEDQLEAARATGDADAVARAQAALDARRAWLDQIQRTAQG</sequence>
<evidence type="ECO:0000256" key="2">
    <source>
        <dbReference type="SAM" id="MobiDB-lite"/>
    </source>
</evidence>
<keyword evidence="4" id="KW-1185">Reference proteome</keyword>
<feature type="compositionally biased region" description="Low complexity" evidence="2">
    <location>
        <begin position="121"/>
        <end position="153"/>
    </location>
</feature>
<accession>A0A3N4Z590</accession>
<gene>
    <name evidence="3" type="ORF">EDD32_3026</name>
</gene>
<dbReference type="EMBL" id="RKRA01000001">
    <property type="protein sequence ID" value="RPF28499.1"/>
    <property type="molecule type" value="Genomic_DNA"/>
</dbReference>
<feature type="coiled-coil region" evidence="1">
    <location>
        <begin position="622"/>
        <end position="679"/>
    </location>
</feature>
<keyword evidence="1" id="KW-0175">Coiled coil</keyword>
<protein>
    <submittedName>
        <fullName evidence="3">Uncharacterized protein DUF349</fullName>
    </submittedName>
</protein>
<feature type="compositionally biased region" description="Acidic residues" evidence="2">
    <location>
        <begin position="238"/>
        <end position="252"/>
    </location>
</feature>
<dbReference type="Pfam" id="PF03993">
    <property type="entry name" value="DUF349"/>
    <property type="match status" value="3"/>
</dbReference>
<feature type="compositionally biased region" description="Low complexity" evidence="2">
    <location>
        <begin position="201"/>
        <end position="237"/>
    </location>
</feature>
<evidence type="ECO:0000256" key="1">
    <source>
        <dbReference type="SAM" id="Coils"/>
    </source>
</evidence>
<dbReference type="RefSeq" id="WP_342771414.1">
    <property type="nucleotide sequence ID" value="NZ_RKRA01000001.1"/>
</dbReference>
<reference evidence="3 4" key="1">
    <citation type="submission" date="2018-11" db="EMBL/GenBank/DDBJ databases">
        <title>Sequencing the genomes of 1000 actinobacteria strains.</title>
        <authorList>
            <person name="Klenk H.-P."/>
        </authorList>
    </citation>
    <scope>NUCLEOTIDE SEQUENCE [LARGE SCALE GENOMIC DNA]</scope>
    <source>
        <strain evidence="3 4">DSM 14418</strain>
    </source>
</reference>
<feature type="compositionally biased region" description="Low complexity" evidence="2">
    <location>
        <begin position="163"/>
        <end position="191"/>
    </location>
</feature>
<name>A0A3N4Z590_9MICO</name>
<proteinExistence type="predicted"/>
<feature type="compositionally biased region" description="Pro residues" evidence="2">
    <location>
        <begin position="257"/>
        <end position="272"/>
    </location>
</feature>
<dbReference type="AlphaFoldDB" id="A0A3N4Z590"/>
<evidence type="ECO:0000313" key="4">
    <source>
        <dbReference type="Proteomes" id="UP000280726"/>
    </source>
</evidence>
<dbReference type="Proteomes" id="UP000280726">
    <property type="component" value="Unassembled WGS sequence"/>
</dbReference>
<comment type="caution">
    <text evidence="3">The sequence shown here is derived from an EMBL/GenBank/DDBJ whole genome shotgun (WGS) entry which is preliminary data.</text>
</comment>
<feature type="compositionally biased region" description="Polar residues" evidence="2">
    <location>
        <begin position="1"/>
        <end position="21"/>
    </location>
</feature>